<name>F0VDD4_NEOCL</name>
<gene>
    <name evidence="4" type="ORF">BN1204_014430</name>
    <name evidence="3" type="ORF">NCLIV_014430</name>
</gene>
<dbReference type="eggNOG" id="ENOG502QYHY">
    <property type="taxonomic scope" value="Eukaryota"/>
</dbReference>
<dbReference type="InParanoid" id="F0VDD4"/>
<dbReference type="OrthoDB" id="10353814at2759"/>
<feature type="compositionally biased region" description="Basic and acidic residues" evidence="2">
    <location>
        <begin position="205"/>
        <end position="223"/>
    </location>
</feature>
<keyword evidence="5" id="KW-1185">Reference proteome</keyword>
<dbReference type="VEuPathDB" id="ToxoDB:NCLIV_014430"/>
<evidence type="ECO:0000256" key="1">
    <source>
        <dbReference type="SAM" id="Coils"/>
    </source>
</evidence>
<organism evidence="3 5">
    <name type="scientific">Neospora caninum (strain Liverpool)</name>
    <dbReference type="NCBI Taxonomy" id="572307"/>
    <lineage>
        <taxon>Eukaryota</taxon>
        <taxon>Sar</taxon>
        <taxon>Alveolata</taxon>
        <taxon>Apicomplexa</taxon>
        <taxon>Conoidasida</taxon>
        <taxon>Coccidia</taxon>
        <taxon>Eucoccidiorida</taxon>
        <taxon>Eimeriorina</taxon>
        <taxon>Sarcocystidae</taxon>
        <taxon>Neospora</taxon>
    </lineage>
</organism>
<feature type="region of interest" description="Disordered" evidence="2">
    <location>
        <begin position="1"/>
        <end position="24"/>
    </location>
</feature>
<evidence type="ECO:0000313" key="5">
    <source>
        <dbReference type="Proteomes" id="UP000007494"/>
    </source>
</evidence>
<evidence type="ECO:0000313" key="3">
    <source>
        <dbReference type="EMBL" id="CBZ51649.1"/>
    </source>
</evidence>
<dbReference type="GeneID" id="13444037"/>
<feature type="region of interest" description="Disordered" evidence="2">
    <location>
        <begin position="573"/>
        <end position="598"/>
    </location>
</feature>
<feature type="compositionally biased region" description="Low complexity" evidence="2">
    <location>
        <begin position="195"/>
        <end position="204"/>
    </location>
</feature>
<reference evidence="5" key="3">
    <citation type="journal article" date="2012" name="PLoS Pathog.">
        <title>Comparative genomics of the apicomplexan parasites Toxoplasma gondii and Neospora caninum: Coccidia differing in host range and transmission strategy.</title>
        <authorList>
            <person name="Reid A.J."/>
            <person name="Vermont S.J."/>
            <person name="Cotton J.A."/>
            <person name="Harris D."/>
            <person name="Hill-Cawthorne G.A."/>
            <person name="Konen-Waisman S."/>
            <person name="Latham S.M."/>
            <person name="Mourier T."/>
            <person name="Norton R."/>
            <person name="Quail M.A."/>
            <person name="Sanders M."/>
            <person name="Shanmugam D."/>
            <person name="Sohal A."/>
            <person name="Wasmuth J.D."/>
            <person name="Brunk B."/>
            <person name="Grigg M.E."/>
            <person name="Howard J.C."/>
            <person name="Parkinson J."/>
            <person name="Roos D.S."/>
            <person name="Trees A.J."/>
            <person name="Berriman M."/>
            <person name="Pain A."/>
            <person name="Wastling J.M."/>
        </authorList>
    </citation>
    <scope>NUCLEOTIDE SEQUENCE [LARGE SCALE GENOMIC DNA]</scope>
    <source>
        <strain evidence="5">Liverpool</strain>
    </source>
</reference>
<dbReference type="RefSeq" id="XP_003881682.1">
    <property type="nucleotide sequence ID" value="XM_003881633.1"/>
</dbReference>
<protein>
    <submittedName>
        <fullName evidence="3">Uncharacterized protein</fullName>
    </submittedName>
</protein>
<dbReference type="EMBL" id="LN714479">
    <property type="protein sequence ID" value="CEL65603.1"/>
    <property type="molecule type" value="Genomic_DNA"/>
</dbReference>
<accession>F0VDD4</accession>
<keyword evidence="1" id="KW-0175">Coiled coil</keyword>
<reference evidence="3" key="2">
    <citation type="submission" date="2011-03" db="EMBL/GenBank/DDBJ databases">
        <title>Comparative genomics and transcriptomics of Neospora caninum and Toxoplasma gondii.</title>
        <authorList>
            <person name="Reid A.J."/>
            <person name="Sohal A."/>
            <person name="Harris D."/>
            <person name="Quail M."/>
            <person name="Sanders M."/>
            <person name="Berriman M."/>
            <person name="Wastling J.M."/>
            <person name="Pain A."/>
        </authorList>
    </citation>
    <scope>NUCLEOTIDE SEQUENCE</scope>
    <source>
        <strain evidence="3">Liverpool</strain>
    </source>
</reference>
<reference evidence="4" key="4">
    <citation type="journal article" date="2015" name="PLoS ONE">
        <title>Comprehensive Evaluation of Toxoplasma gondii VEG and Neospora caninum LIV Genomes with Tachyzoite Stage Transcriptome and Proteome Defines Novel Transcript Features.</title>
        <authorList>
            <person name="Ramaprasad A."/>
            <person name="Mourier T."/>
            <person name="Naeem R."/>
            <person name="Malas T.B."/>
            <person name="Moussa E."/>
            <person name="Panigrahi A."/>
            <person name="Vermont S.J."/>
            <person name="Otto T.D."/>
            <person name="Wastling J."/>
            <person name="Pain A."/>
        </authorList>
    </citation>
    <scope>NUCLEOTIDE SEQUENCE</scope>
    <source>
        <strain evidence="4">Liverpool</strain>
    </source>
</reference>
<sequence length="738" mass="80492">MAPAGFQSGRSQQSRLANRGGAPKAHKRLHLTPLHLLAFSFAAGLSLLHSPASPRWALLAPLPAIVSTEAVVADVVRRAKDAVGHGWRNGSRQIAEQFGVSHAYMKTVLPRSDPLGFEKYKLLASRYAELTQEIRDAAGTKDFEAIVKRSGREQEALLEEVDRVLEQALDPSLRPQLSGTRHARRGANAAHRESTGSASSSRTSSGRERSEHSRWGLPPEKRVQSVRSARPEGSQVRHGDSPGVDGGDAYGIELTPEQRLERGSLLQRLVLVSYRQRQAASEEEATRLEETKQRLLHQLMEFDARVQRQRYEGPSSFFNREDAMNQVMEERLRREQHVAARMVEAEMVLEETVRSLGDARAVLTELEAVPGHAAQIRERISTKLDELREATAAREGCVLDAFILSGGLENETQNLVASARARGGESLGRVRTALSRCAAGVNSLDALIREVGGIEDPGLQSRAHTYSERRHVMQFETAQIQAAAERIVTDMEVKQLQLETEAGKLQEVVGAISEACLAFFKKEEERLQAVSSKVAERVTPLLAALQRIFETAAALGQKQDLEAAQAAQQHLGRASAGVDRLPSTALPPAESVPESQEDTVEFKALKLQKELEPIVSEVSGVSTDARTAERQIMALMAAVATLPADAGTALATNIARVHDAITRAEQGVVAALSQAQAQVSVVVSKARRSRQAAASFGAFRLMHPTSWPSPHLRNDGARLGQMNADARLRQASAWTGHN</sequence>
<dbReference type="AlphaFoldDB" id="F0VDD4"/>
<proteinExistence type="predicted"/>
<feature type="region of interest" description="Disordered" evidence="2">
    <location>
        <begin position="172"/>
        <end position="249"/>
    </location>
</feature>
<evidence type="ECO:0000313" key="4">
    <source>
        <dbReference type="EMBL" id="CEL65603.1"/>
    </source>
</evidence>
<dbReference type="Proteomes" id="UP000007494">
    <property type="component" value="Chromosome V"/>
</dbReference>
<feature type="coiled-coil region" evidence="1">
    <location>
        <begin position="271"/>
        <end position="305"/>
    </location>
</feature>
<dbReference type="EMBL" id="FR823386">
    <property type="protein sequence ID" value="CBZ51649.1"/>
    <property type="molecule type" value="Genomic_DNA"/>
</dbReference>
<evidence type="ECO:0000256" key="2">
    <source>
        <dbReference type="SAM" id="MobiDB-lite"/>
    </source>
</evidence>
<reference evidence="3" key="1">
    <citation type="submission" date="2011-02" db="EMBL/GenBank/DDBJ databases">
        <authorList>
            <person name="Aslett M."/>
        </authorList>
    </citation>
    <scope>NUCLEOTIDE SEQUENCE</scope>
    <source>
        <strain evidence="3">Liverpool</strain>
    </source>
</reference>
<dbReference type="OMA" id="NAREQES"/>